<feature type="compositionally biased region" description="Polar residues" evidence="1">
    <location>
        <begin position="1"/>
        <end position="12"/>
    </location>
</feature>
<dbReference type="EMBL" id="BSPK01000079">
    <property type="protein sequence ID" value="GLS65772.1"/>
    <property type="molecule type" value="Genomic_DNA"/>
</dbReference>
<evidence type="ECO:0000256" key="1">
    <source>
        <dbReference type="SAM" id="MobiDB-lite"/>
    </source>
</evidence>
<feature type="region of interest" description="Disordered" evidence="1">
    <location>
        <begin position="59"/>
        <end position="103"/>
    </location>
</feature>
<gene>
    <name evidence="3" type="ORF">GCM10007888_41540</name>
    <name evidence="2" type="ORF">MOX02_58990</name>
</gene>
<name>A0A512JD46_9HYPH</name>
<reference evidence="3" key="1">
    <citation type="journal article" date="2014" name="Int. J. Syst. Evol. Microbiol.">
        <title>Complete genome of a new Firmicutes species belonging to the dominant human colonic microbiota ('Ruminococcus bicirculans') reveals two chromosomes and a selective capacity to utilize plant glucans.</title>
        <authorList>
            <consortium name="NISC Comparative Sequencing Program"/>
            <person name="Wegmann U."/>
            <person name="Louis P."/>
            <person name="Goesmann A."/>
            <person name="Henrissat B."/>
            <person name="Duncan S.H."/>
            <person name="Flint H.J."/>
        </authorList>
    </citation>
    <scope>NUCLEOTIDE SEQUENCE</scope>
    <source>
        <strain evidence="3">NBRC 107715</strain>
    </source>
</reference>
<feature type="region of interest" description="Disordered" evidence="1">
    <location>
        <begin position="1"/>
        <end position="30"/>
    </location>
</feature>
<sequence length="103" mass="11337">MKRGTRPSTYANPPSELRIKPSAFAQSSGEPRVIWDLRGTSKSHGYRVAASHSQVVDLKRPEDIIGPDSARPADTKPSPRPTQEVRAGEDDEQIVSPDMILED</sequence>
<evidence type="ECO:0000313" key="3">
    <source>
        <dbReference type="EMBL" id="GLS65772.1"/>
    </source>
</evidence>
<organism evidence="2 4">
    <name type="scientific">Methylobacterium oxalidis</name>
    <dbReference type="NCBI Taxonomy" id="944322"/>
    <lineage>
        <taxon>Bacteria</taxon>
        <taxon>Pseudomonadati</taxon>
        <taxon>Pseudomonadota</taxon>
        <taxon>Alphaproteobacteria</taxon>
        <taxon>Hyphomicrobiales</taxon>
        <taxon>Methylobacteriaceae</taxon>
        <taxon>Methylobacterium</taxon>
    </lineage>
</organism>
<keyword evidence="5" id="KW-1185">Reference proteome</keyword>
<protein>
    <submittedName>
        <fullName evidence="2">Uncharacterized protein</fullName>
    </submittedName>
</protein>
<dbReference type="EMBL" id="BJZU01000196">
    <property type="protein sequence ID" value="GEP07861.1"/>
    <property type="molecule type" value="Genomic_DNA"/>
</dbReference>
<reference evidence="3" key="4">
    <citation type="submission" date="2023-01" db="EMBL/GenBank/DDBJ databases">
        <title>Draft genome sequence of Methylobacterium oxalidis strain NBRC 107715.</title>
        <authorList>
            <person name="Sun Q."/>
            <person name="Mori K."/>
        </authorList>
    </citation>
    <scope>NUCLEOTIDE SEQUENCE</scope>
    <source>
        <strain evidence="3">NBRC 107715</strain>
    </source>
</reference>
<evidence type="ECO:0000313" key="4">
    <source>
        <dbReference type="Proteomes" id="UP000321960"/>
    </source>
</evidence>
<evidence type="ECO:0000313" key="2">
    <source>
        <dbReference type="EMBL" id="GEP07861.1"/>
    </source>
</evidence>
<dbReference type="AlphaFoldDB" id="A0A512JD46"/>
<reference evidence="5" key="2">
    <citation type="journal article" date="2019" name="Int. J. Syst. Evol. Microbiol.">
        <title>The Global Catalogue of Microorganisms (GCM) 10K type strain sequencing project: providing services to taxonomists for standard genome sequencing and annotation.</title>
        <authorList>
            <consortium name="The Broad Institute Genomics Platform"/>
            <consortium name="The Broad Institute Genome Sequencing Center for Infectious Disease"/>
            <person name="Wu L."/>
            <person name="Ma J."/>
        </authorList>
    </citation>
    <scope>NUCLEOTIDE SEQUENCE [LARGE SCALE GENOMIC DNA]</scope>
    <source>
        <strain evidence="5">NBRC 107715</strain>
    </source>
</reference>
<reference evidence="2 4" key="3">
    <citation type="submission" date="2019-07" db="EMBL/GenBank/DDBJ databases">
        <title>Whole genome shotgun sequence of Methylobacterium oxalidis NBRC 107715.</title>
        <authorList>
            <person name="Hosoyama A."/>
            <person name="Uohara A."/>
            <person name="Ohji S."/>
            <person name="Ichikawa N."/>
        </authorList>
    </citation>
    <scope>NUCLEOTIDE SEQUENCE [LARGE SCALE GENOMIC DNA]</scope>
    <source>
        <strain evidence="2 4">NBRC 107715</strain>
    </source>
</reference>
<dbReference type="Proteomes" id="UP000321960">
    <property type="component" value="Unassembled WGS sequence"/>
</dbReference>
<accession>A0A512JD46</accession>
<comment type="caution">
    <text evidence="2">The sequence shown here is derived from an EMBL/GenBank/DDBJ whole genome shotgun (WGS) entry which is preliminary data.</text>
</comment>
<proteinExistence type="predicted"/>
<evidence type="ECO:0000313" key="5">
    <source>
        <dbReference type="Proteomes" id="UP001156856"/>
    </source>
</evidence>
<dbReference type="Proteomes" id="UP001156856">
    <property type="component" value="Unassembled WGS sequence"/>
</dbReference>